<dbReference type="NCBIfam" id="NF008434">
    <property type="entry name" value="PRK11274.1"/>
    <property type="match status" value="1"/>
</dbReference>
<keyword evidence="1 6" id="KW-0004">4Fe-4S</keyword>
<dbReference type="PANTHER" id="PTHR32479:SF17">
    <property type="entry name" value="GLYCOLATE OXIDASE IRON-SULFUR SUBUNIT"/>
    <property type="match status" value="1"/>
</dbReference>
<keyword evidence="2 6" id="KW-0479">Metal-binding</keyword>
<dbReference type="Pfam" id="PF02754">
    <property type="entry name" value="CCG"/>
    <property type="match status" value="2"/>
</dbReference>
<comment type="cofactor">
    <cofactor evidence="6">
        <name>[4Fe-4S] cluster</name>
        <dbReference type="ChEBI" id="CHEBI:49883"/>
    </cofactor>
    <text evidence="6">Binds 2 [4Fe-4S] clusters.</text>
</comment>
<feature type="domain" description="4Fe-4S ferredoxin-type" evidence="7">
    <location>
        <begin position="66"/>
        <end position="95"/>
    </location>
</feature>
<protein>
    <recommendedName>
        <fullName evidence="6">Glycolate oxidase iron-sulfur subunit</fullName>
        <ecNumber evidence="6">1.1.99.14</ecNumber>
    </recommendedName>
</protein>
<keyword evidence="8" id="KW-0560">Oxidoreductase</keyword>
<evidence type="ECO:0000256" key="2">
    <source>
        <dbReference type="ARBA" id="ARBA00022723"/>
    </source>
</evidence>
<evidence type="ECO:0000256" key="1">
    <source>
        <dbReference type="ARBA" id="ARBA00022485"/>
    </source>
</evidence>
<evidence type="ECO:0000256" key="5">
    <source>
        <dbReference type="ARBA" id="ARBA00023014"/>
    </source>
</evidence>
<dbReference type="Proteomes" id="UP001183127">
    <property type="component" value="Chromosome"/>
</dbReference>
<name>A0ABY9QGZ9_9PSED</name>
<sequence length="410" mass="44356">MQTHLSDAARQLPRGEEAESILRSCVHCGFCTATCPTYQLLGDELDGPRGRIYLIKQVLEGAPVTASTQLHLDRCLSCRNCETTCPSGVKYHDLLDIGRAVVDQQVRRPFGQRLLRGALRSIVPRPAAFKALLRAGQALRPLLPAELKAKLPATAALGQRPPVRHDRRVLLLEGCVQQALSPNTNAAAARLLDRLGISIEPIREAGCCGAVDYHLDAQAQGLQRARNNIDAWWPAVEAGAEAIVQTASGCGAFVRDYGHLLAQDPRYAAKAARVSALSRDLVQVLQAEPLERLDLCAEQRLAFHCPCTLQHALKLGGAVESLLTRLGFHLTPVPHGHLCCGSAGTYSLTQPALSRQLRDNRLDALESGEPEVIATANIGCQLHLDGAGRTPVRHWIEIVEAALAQEVPHA</sequence>
<dbReference type="InterPro" id="IPR004017">
    <property type="entry name" value="Cys_rich_dom"/>
</dbReference>
<dbReference type="GeneID" id="32806285"/>
<dbReference type="InterPro" id="IPR012257">
    <property type="entry name" value="Glc_ox_4Fe-4S"/>
</dbReference>
<feature type="domain" description="4Fe-4S ferredoxin-type" evidence="7">
    <location>
        <begin position="16"/>
        <end position="47"/>
    </location>
</feature>
<dbReference type="PANTHER" id="PTHR32479">
    <property type="entry name" value="GLYCOLATE OXIDASE IRON-SULFUR SUBUNIT"/>
    <property type="match status" value="1"/>
</dbReference>
<keyword evidence="6" id="KW-0249">Electron transport</keyword>
<dbReference type="SUPFAM" id="SSF54862">
    <property type="entry name" value="4Fe-4S ferredoxins"/>
    <property type="match status" value="1"/>
</dbReference>
<proteinExistence type="predicted"/>
<evidence type="ECO:0000313" key="8">
    <source>
        <dbReference type="EMBL" id="WMW03323.1"/>
    </source>
</evidence>
<evidence type="ECO:0000259" key="7">
    <source>
        <dbReference type="PROSITE" id="PS51379"/>
    </source>
</evidence>
<evidence type="ECO:0000313" key="9">
    <source>
        <dbReference type="Proteomes" id="UP001183127"/>
    </source>
</evidence>
<dbReference type="GO" id="GO:0019154">
    <property type="term" value="F:glycolate dehydrogenase activity"/>
    <property type="evidence" value="ECO:0007669"/>
    <property type="project" value="UniProtKB-EC"/>
</dbReference>
<comment type="catalytic activity">
    <reaction evidence="6">
        <text>(R)-lactate + A = pyruvate + AH2</text>
        <dbReference type="Rhea" id="RHEA:15089"/>
        <dbReference type="ChEBI" id="CHEBI:13193"/>
        <dbReference type="ChEBI" id="CHEBI:15361"/>
        <dbReference type="ChEBI" id="CHEBI:16004"/>
        <dbReference type="ChEBI" id="CHEBI:17499"/>
    </reaction>
</comment>
<dbReference type="PROSITE" id="PS00198">
    <property type="entry name" value="4FE4S_FER_1"/>
    <property type="match status" value="1"/>
</dbReference>
<dbReference type="RefSeq" id="WP_011534337.1">
    <property type="nucleotide sequence ID" value="NZ_CP132921.1"/>
</dbReference>
<accession>A0ABY9QGZ9</accession>
<evidence type="ECO:0000256" key="6">
    <source>
        <dbReference type="PIRNR" id="PIRNR000139"/>
    </source>
</evidence>
<dbReference type="InterPro" id="IPR017896">
    <property type="entry name" value="4Fe4S_Fe-S-bd"/>
</dbReference>
<evidence type="ECO:0000256" key="3">
    <source>
        <dbReference type="ARBA" id="ARBA00022737"/>
    </source>
</evidence>
<comment type="catalytic activity">
    <reaction evidence="6">
        <text>glycolate + A = glyoxylate + AH2</text>
        <dbReference type="Rhea" id="RHEA:21264"/>
        <dbReference type="ChEBI" id="CHEBI:13193"/>
        <dbReference type="ChEBI" id="CHEBI:17499"/>
        <dbReference type="ChEBI" id="CHEBI:29805"/>
        <dbReference type="ChEBI" id="CHEBI:36655"/>
        <dbReference type="EC" id="1.1.99.14"/>
    </reaction>
</comment>
<keyword evidence="5 6" id="KW-0411">Iron-sulfur</keyword>
<keyword evidence="3" id="KW-0677">Repeat</keyword>
<keyword evidence="4 6" id="KW-0408">Iron</keyword>
<dbReference type="PIRSF" id="PIRSF000139">
    <property type="entry name" value="Glc_ox_4Fe-4S"/>
    <property type="match status" value="1"/>
</dbReference>
<dbReference type="EMBL" id="CP132921">
    <property type="protein sequence ID" value="WMW03323.1"/>
    <property type="molecule type" value="Genomic_DNA"/>
</dbReference>
<dbReference type="PROSITE" id="PS51379">
    <property type="entry name" value="4FE4S_FER_2"/>
    <property type="match status" value="2"/>
</dbReference>
<organism evidence="8 9">
    <name type="scientific">Pseudomonas entomophila</name>
    <dbReference type="NCBI Taxonomy" id="312306"/>
    <lineage>
        <taxon>Bacteria</taxon>
        <taxon>Pseudomonadati</taxon>
        <taxon>Pseudomonadota</taxon>
        <taxon>Gammaproteobacteria</taxon>
        <taxon>Pseudomonadales</taxon>
        <taxon>Pseudomonadaceae</taxon>
        <taxon>Pseudomonas</taxon>
    </lineage>
</organism>
<reference evidence="8 9" key="1">
    <citation type="submission" date="2023-08" db="EMBL/GenBank/DDBJ databases">
        <title>Complete Genome Sequence of Pseudomonas entomophila TVIN A01.</title>
        <authorList>
            <person name="Shelke T."/>
            <person name="Mahar N.S."/>
            <person name="Gupta I."/>
            <person name="Gupta V."/>
        </authorList>
    </citation>
    <scope>NUCLEOTIDE SEQUENCE [LARGE SCALE GENOMIC DNA]</scope>
    <source>
        <strain evidence="8 9">TVIN-A01</strain>
    </source>
</reference>
<evidence type="ECO:0000256" key="4">
    <source>
        <dbReference type="ARBA" id="ARBA00023004"/>
    </source>
</evidence>
<dbReference type="EC" id="1.1.99.14" evidence="6"/>
<comment type="function">
    <text evidence="6">Component of a complex that catalyzes the oxidation of glycolate to glyoxylate.</text>
</comment>
<keyword evidence="6" id="KW-0813">Transport</keyword>
<keyword evidence="9" id="KW-1185">Reference proteome</keyword>
<dbReference type="InterPro" id="IPR009051">
    <property type="entry name" value="Helical_ferredxn"/>
</dbReference>
<dbReference type="InterPro" id="IPR017900">
    <property type="entry name" value="4Fe4S_Fe_S_CS"/>
</dbReference>
<dbReference type="Pfam" id="PF13183">
    <property type="entry name" value="Fer4_8"/>
    <property type="match status" value="1"/>
</dbReference>
<dbReference type="Gene3D" id="1.10.1060.10">
    <property type="entry name" value="Alpha-helical ferredoxin"/>
    <property type="match status" value="1"/>
</dbReference>
<gene>
    <name evidence="8" type="primary">glcF</name>
    <name evidence="8" type="ORF">RAH46_13310</name>
</gene>